<evidence type="ECO:0000256" key="4">
    <source>
        <dbReference type="SAM" id="MobiDB-lite"/>
    </source>
</evidence>
<dbReference type="Pfam" id="PF00400">
    <property type="entry name" value="WD40"/>
    <property type="match status" value="2"/>
</dbReference>
<dbReference type="PROSITE" id="PS50294">
    <property type="entry name" value="WD_REPEATS_REGION"/>
    <property type="match status" value="1"/>
</dbReference>
<dbReference type="InterPro" id="IPR019775">
    <property type="entry name" value="WD40_repeat_CS"/>
</dbReference>
<dbReference type="Pfam" id="PF24883">
    <property type="entry name" value="NPHP3_N"/>
    <property type="match status" value="1"/>
</dbReference>
<dbReference type="InterPro" id="IPR001680">
    <property type="entry name" value="WD40_rpt"/>
</dbReference>
<feature type="non-terminal residue" evidence="6">
    <location>
        <position position="1446"/>
    </location>
</feature>
<evidence type="ECO:0000259" key="5">
    <source>
        <dbReference type="Pfam" id="PF24883"/>
    </source>
</evidence>
<feature type="region of interest" description="Disordered" evidence="4">
    <location>
        <begin position="1014"/>
        <end position="1046"/>
    </location>
</feature>
<reference evidence="6" key="1">
    <citation type="submission" date="2020-09" db="EMBL/GenBank/DDBJ databases">
        <title>Comparative genome analyses of four rice-infecting Rhizoctonia solani isolates reveal extensive enrichment of homogalacturonan modification genes.</title>
        <authorList>
            <person name="Lee D.-Y."/>
            <person name="Jeon J."/>
            <person name="Kim K.-T."/>
            <person name="Cheong K."/>
            <person name="Song H."/>
            <person name="Choi G."/>
            <person name="Ko J."/>
            <person name="Opiyo S.O."/>
            <person name="Zuo S."/>
            <person name="Madhav S."/>
            <person name="Lee Y.-H."/>
            <person name="Wang G.-L."/>
        </authorList>
    </citation>
    <scope>NUCLEOTIDE SEQUENCE</scope>
    <source>
        <strain evidence="6">AG1-IA WGL</strain>
    </source>
</reference>
<dbReference type="InterPro" id="IPR036322">
    <property type="entry name" value="WD40_repeat_dom_sf"/>
</dbReference>
<dbReference type="EMBL" id="JACYCD010000049">
    <property type="protein sequence ID" value="KAF8708081.1"/>
    <property type="molecule type" value="Genomic_DNA"/>
</dbReference>
<evidence type="ECO:0000256" key="1">
    <source>
        <dbReference type="ARBA" id="ARBA00022574"/>
    </source>
</evidence>
<gene>
    <name evidence="6" type="ORF">RHS03_04374</name>
</gene>
<dbReference type="PROSITE" id="PS00678">
    <property type="entry name" value="WD_REPEATS_1"/>
    <property type="match status" value="1"/>
</dbReference>
<evidence type="ECO:0000256" key="2">
    <source>
        <dbReference type="ARBA" id="ARBA00022737"/>
    </source>
</evidence>
<evidence type="ECO:0000256" key="3">
    <source>
        <dbReference type="PROSITE-ProRule" id="PRU00221"/>
    </source>
</evidence>
<dbReference type="SUPFAM" id="SSF50969">
    <property type="entry name" value="YVTN repeat-like/Quinoprotein amine dehydrogenase"/>
    <property type="match status" value="1"/>
</dbReference>
<dbReference type="InterPro" id="IPR015943">
    <property type="entry name" value="WD40/YVTN_repeat-like_dom_sf"/>
</dbReference>
<dbReference type="PROSITE" id="PS50082">
    <property type="entry name" value="WD_REPEATS_2"/>
    <property type="match status" value="2"/>
</dbReference>
<proteinExistence type="predicted"/>
<dbReference type="InterPro" id="IPR056884">
    <property type="entry name" value="NPHP3-like_N"/>
</dbReference>
<dbReference type="Proteomes" id="UP000602905">
    <property type="component" value="Unassembled WGS sequence"/>
</dbReference>
<organism evidence="6 7">
    <name type="scientific">Rhizoctonia solani</name>
    <dbReference type="NCBI Taxonomy" id="456999"/>
    <lineage>
        <taxon>Eukaryota</taxon>
        <taxon>Fungi</taxon>
        <taxon>Dikarya</taxon>
        <taxon>Basidiomycota</taxon>
        <taxon>Agaricomycotina</taxon>
        <taxon>Agaricomycetes</taxon>
        <taxon>Cantharellales</taxon>
        <taxon>Ceratobasidiaceae</taxon>
        <taxon>Rhizoctonia</taxon>
    </lineage>
</organism>
<dbReference type="Gene3D" id="2.130.10.10">
    <property type="entry name" value="YVTN repeat-like/Quinoprotein amine dehydrogenase"/>
    <property type="match status" value="5"/>
</dbReference>
<comment type="caution">
    <text evidence="6">The sequence shown here is derived from an EMBL/GenBank/DDBJ whole genome shotgun (WGS) entry which is preliminary data.</text>
</comment>
<dbReference type="SMART" id="SM00320">
    <property type="entry name" value="WD40"/>
    <property type="match status" value="7"/>
</dbReference>
<dbReference type="PANTHER" id="PTHR19879">
    <property type="entry name" value="TRANSCRIPTION INITIATION FACTOR TFIID"/>
    <property type="match status" value="1"/>
</dbReference>
<dbReference type="InterPro" id="IPR027417">
    <property type="entry name" value="P-loop_NTPase"/>
</dbReference>
<dbReference type="InterPro" id="IPR011044">
    <property type="entry name" value="Quino_amine_DH_bsu"/>
</dbReference>
<name>A0A8H7LXY1_9AGAM</name>
<feature type="domain" description="Nephrocystin 3-like N-terminal" evidence="5">
    <location>
        <begin position="124"/>
        <end position="289"/>
    </location>
</feature>
<dbReference type="SUPFAM" id="SSF50978">
    <property type="entry name" value="WD40 repeat-like"/>
    <property type="match status" value="1"/>
</dbReference>
<feature type="repeat" description="WD" evidence="3">
    <location>
        <begin position="1320"/>
        <end position="1353"/>
    </location>
</feature>
<dbReference type="SUPFAM" id="SSF52540">
    <property type="entry name" value="P-loop containing nucleoside triphosphate hydrolases"/>
    <property type="match status" value="1"/>
</dbReference>
<keyword evidence="2" id="KW-0677">Repeat</keyword>
<dbReference type="PANTHER" id="PTHR19879:SF9">
    <property type="entry name" value="TRANSCRIPTION INITIATION FACTOR TFIID SUBUNIT 5"/>
    <property type="match status" value="1"/>
</dbReference>
<sequence length="1446" mass="160416">MLGRFETEQKLRLELDDLAGQLLGMTRLVERVKECARLEPLIQTIGDFLHLLEDVSIFVLERKAKGFVVQVLKGVIDSGDRDQVEDWGKGEDELLQRLNPVRPSGHNPSWVCQEGTRRGVLGDIDRWIRDEDSTHKLMWIYGQAGIGKSTVATSVCQELSDKGILVVSFFCKRDDSALRDPLRLINSVAHGLTIHYPPYGKLVAQEIETNKDLCTSYLQTRYLGLLKKPLCALDSAYSPPPCVIIIDAMDECGTEDTRTQQDATRKQVLGYLLDLSSLVPWLKVIVTSRPDSNIRVVFEQSAAQLISQIDLHGYSAVDDIQTFIKAKLSDIANRDDWPADGIERICKKAGELFIWAATACAFIIEADDPPEQLRILFEENVGGSGFDGLDSLYTTVIKNALGNSVLNIQLCIGSIVTISMRQPVPFEVLGKLMERHIKPTVLERVIERLGAVFYRDPHLKEAIRVIHPSFADFVLDKDRSRSFWIDPMQRNIEISIGCVSIMVDELRFNICDLETSHLPNVGVSDLNSKIEDNVSGQLAYSCIYWIDHLIGSKERFIEVADLAAKITQAGRPLLLYWLEVLSVLQKVPVATYGLRELSRQLRLHQQASAESVWDAYRFVFAFSDPIIMSAPHIYISALPFAPKQSQISRRFLTQFPNTARMVNGEIETWPVWLRSLRHSQQITSLCVSKDGQWLLTSCEDDSSPIRVFDMRTGELVRTLKQNPSSHKSSFVAVSPDGVLIASASTTGEVLFWNANSGTITHSHQIEIPKYELFIPRAWSFLPDGRTLRILTRGFGYLGDAPPIAYEIGTNEAVKAPHQVPIEGVLQEYAVALSPDGTCIAGLGSSGTYRLGSPPEQLLIIPWSDPPANIVRLDINNRCFAIAFSAGSNLIAAGGDSLQILDAKARSVAGAKLAEKHCSGTIRHIAFSSDETQLITANEHMGTHEILIWETRTCRNIGIIPISHSFAHRAALAFLPNGAHVVSALSDNTVLICDVSFATLIDRGNPFPMQRTGLASTTLLRRDGTPMTNSDSGHSDGPQNHEHGVQLAGPSGPITVVAFSPDSNRIISVSSDAGKSTVQTWNTHTGVAIGEPFVSDSSIDGFTFSPDGTRIIVQVNNTHNSHSDPIDVWDANTYEPLMQLKVASHPFALSPDGTHLVTNSRKSDDDTIGLGGLILWDFNTGNIIQRLDATQAPPKLIAFAPDGSRMFSCHRKEVIVWNVAPYNIVESWPLRLDVYSNALSLDGSCIRAWSYSYDGPYIREYILNNARTGHQISRWLLHGYCDRATLSPDGTRLAQTSRTRKGGKSNIVVLWDAKLGVNNSLVGNTEDVYSLAFSPDGIKLASGSKDKIICVWDITGNDARGLWYSTERSDWPSNTRLFPPHPTLSGWLPHDPEGLALRLWLPEYYWNFTDRRLLQYISTNSGLEICIDFSRFVHGTGWAKVSAEYDQ</sequence>
<evidence type="ECO:0000313" key="7">
    <source>
        <dbReference type="Proteomes" id="UP000602905"/>
    </source>
</evidence>
<accession>A0A8H7LXY1</accession>
<protein>
    <submittedName>
        <fullName evidence="6">WD40 repeat-like protein</fullName>
    </submittedName>
</protein>
<feature type="repeat" description="WD" evidence="3">
    <location>
        <begin position="731"/>
        <end position="762"/>
    </location>
</feature>
<keyword evidence="1 3" id="KW-0853">WD repeat</keyword>
<dbReference type="OrthoDB" id="163438at2759"/>
<dbReference type="Gene3D" id="3.40.50.300">
    <property type="entry name" value="P-loop containing nucleotide triphosphate hydrolases"/>
    <property type="match status" value="1"/>
</dbReference>
<evidence type="ECO:0000313" key="6">
    <source>
        <dbReference type="EMBL" id="KAF8708081.1"/>
    </source>
</evidence>